<dbReference type="EMBL" id="AMQN01013598">
    <property type="status" value="NOT_ANNOTATED_CDS"/>
    <property type="molecule type" value="Genomic_DNA"/>
</dbReference>
<evidence type="ECO:0000313" key="2">
    <source>
        <dbReference type="EMBL" id="ELT91834.1"/>
    </source>
</evidence>
<gene>
    <name evidence="2" type="ORF">CAPTEDRAFT_194146</name>
</gene>
<evidence type="ECO:0000313" key="3">
    <source>
        <dbReference type="EnsemblMetazoa" id="CapteP194146"/>
    </source>
</evidence>
<dbReference type="EnsemblMetazoa" id="CapteT194146">
    <property type="protein sequence ID" value="CapteP194146"/>
    <property type="gene ID" value="CapteG194146"/>
</dbReference>
<proteinExistence type="predicted"/>
<dbReference type="InterPro" id="IPR000242">
    <property type="entry name" value="PTP_cat"/>
</dbReference>
<reference evidence="4" key="1">
    <citation type="submission" date="2012-12" db="EMBL/GenBank/DDBJ databases">
        <authorList>
            <person name="Hellsten U."/>
            <person name="Grimwood J."/>
            <person name="Chapman J.A."/>
            <person name="Shapiro H."/>
            <person name="Aerts A."/>
            <person name="Otillar R.P."/>
            <person name="Terry A.Y."/>
            <person name="Boore J.L."/>
            <person name="Simakov O."/>
            <person name="Marletaz F."/>
            <person name="Cho S.-J."/>
            <person name="Edsinger-Gonzales E."/>
            <person name="Havlak P."/>
            <person name="Kuo D.-H."/>
            <person name="Larsson T."/>
            <person name="Lv J."/>
            <person name="Arendt D."/>
            <person name="Savage R."/>
            <person name="Osoegawa K."/>
            <person name="de Jong P."/>
            <person name="Lindberg D.R."/>
            <person name="Seaver E.C."/>
            <person name="Weisblat D.A."/>
            <person name="Putnam N.H."/>
            <person name="Grigoriev I.V."/>
            <person name="Rokhsar D.S."/>
        </authorList>
    </citation>
    <scope>NUCLEOTIDE SEQUENCE</scope>
    <source>
        <strain evidence="4">I ESC-2004</strain>
    </source>
</reference>
<dbReference type="HOGENOM" id="CLU_861215_0_0_1"/>
<dbReference type="OrthoDB" id="10253954at2759"/>
<accession>R7TDQ7</accession>
<evidence type="ECO:0000313" key="4">
    <source>
        <dbReference type="Proteomes" id="UP000014760"/>
    </source>
</evidence>
<dbReference type="SUPFAM" id="SSF52799">
    <property type="entry name" value="(Phosphotyrosine protein) phosphatases II"/>
    <property type="match status" value="1"/>
</dbReference>
<dbReference type="InterPro" id="IPR050348">
    <property type="entry name" value="Protein-Tyr_Phosphatase"/>
</dbReference>
<dbReference type="PROSITE" id="PS50055">
    <property type="entry name" value="TYR_PHOSPHATASE_PTP"/>
    <property type="match status" value="1"/>
</dbReference>
<organism evidence="2">
    <name type="scientific">Capitella teleta</name>
    <name type="common">Polychaete worm</name>
    <dbReference type="NCBI Taxonomy" id="283909"/>
    <lineage>
        <taxon>Eukaryota</taxon>
        <taxon>Metazoa</taxon>
        <taxon>Spiralia</taxon>
        <taxon>Lophotrochozoa</taxon>
        <taxon>Annelida</taxon>
        <taxon>Polychaeta</taxon>
        <taxon>Sedentaria</taxon>
        <taxon>Scolecida</taxon>
        <taxon>Capitellidae</taxon>
        <taxon>Capitella</taxon>
    </lineage>
</organism>
<dbReference type="Gene3D" id="3.90.190.10">
    <property type="entry name" value="Protein tyrosine phosphatase superfamily"/>
    <property type="match status" value="1"/>
</dbReference>
<dbReference type="PANTHER" id="PTHR19134">
    <property type="entry name" value="RECEPTOR-TYPE TYROSINE-PROTEIN PHOSPHATASE"/>
    <property type="match status" value="1"/>
</dbReference>
<protein>
    <recommendedName>
        <fullName evidence="1">Tyrosine-protein phosphatase domain-containing protein</fullName>
    </recommendedName>
</protein>
<dbReference type="Proteomes" id="UP000014760">
    <property type="component" value="Unassembled WGS sequence"/>
</dbReference>
<sequence>MNIEHQKVPYESIEKVLPNGDIQLTNRDSYFYEEYLRRKLQECNVFVGDRNFIPHSWMKSLQEATTLCKRIDQSQGMMMLYLSSMVKEVAPGKRLQLTKDIWKSLRREGLSFEMTPTVYNTYLDAILQNKGKLDDDIVLKVMEERLHVLPDVWPLEDTVVDFWRLVKDHGVQHIVLLEQLSLKILPEEGKTENFGGIDVHCEKIEENEIMKSIIVRFPEEHAEVVYMNTNNKTNFTEQIVKVVVLTKPLTNQSIIDVRDGAKLCGLFIAALNILDMVDAENEVDVFYGVQQIKVVRPEFVQSKEQFHQLYDLVKEYLQQKINA</sequence>
<dbReference type="GO" id="GO:0004725">
    <property type="term" value="F:protein tyrosine phosphatase activity"/>
    <property type="evidence" value="ECO:0007669"/>
    <property type="project" value="InterPro"/>
</dbReference>
<name>R7TDQ7_CAPTE</name>
<keyword evidence="4" id="KW-1185">Reference proteome</keyword>
<evidence type="ECO:0000259" key="1">
    <source>
        <dbReference type="PROSITE" id="PS50055"/>
    </source>
</evidence>
<reference evidence="2 4" key="2">
    <citation type="journal article" date="2013" name="Nature">
        <title>Insights into bilaterian evolution from three spiralian genomes.</title>
        <authorList>
            <person name="Simakov O."/>
            <person name="Marletaz F."/>
            <person name="Cho S.J."/>
            <person name="Edsinger-Gonzales E."/>
            <person name="Havlak P."/>
            <person name="Hellsten U."/>
            <person name="Kuo D.H."/>
            <person name="Larsson T."/>
            <person name="Lv J."/>
            <person name="Arendt D."/>
            <person name="Savage R."/>
            <person name="Osoegawa K."/>
            <person name="de Jong P."/>
            <person name="Grimwood J."/>
            <person name="Chapman J.A."/>
            <person name="Shapiro H."/>
            <person name="Aerts A."/>
            <person name="Otillar R.P."/>
            <person name="Terry A.Y."/>
            <person name="Boore J.L."/>
            <person name="Grigoriev I.V."/>
            <person name="Lindberg D.R."/>
            <person name="Seaver E.C."/>
            <person name="Weisblat D.A."/>
            <person name="Putnam N.H."/>
            <person name="Rokhsar D.S."/>
        </authorList>
    </citation>
    <scope>NUCLEOTIDE SEQUENCE</scope>
    <source>
        <strain evidence="2 4">I ESC-2004</strain>
    </source>
</reference>
<dbReference type="AlphaFoldDB" id="R7TDQ7"/>
<dbReference type="EMBL" id="AMQN01013597">
    <property type="status" value="NOT_ANNOTATED_CDS"/>
    <property type="molecule type" value="Genomic_DNA"/>
</dbReference>
<dbReference type="SMART" id="SM00194">
    <property type="entry name" value="PTPc"/>
    <property type="match status" value="1"/>
</dbReference>
<dbReference type="InterPro" id="IPR029021">
    <property type="entry name" value="Prot-tyrosine_phosphatase-like"/>
</dbReference>
<dbReference type="STRING" id="283909.R7TDQ7"/>
<dbReference type="EMBL" id="AMQN01013596">
    <property type="status" value="NOT_ANNOTATED_CDS"/>
    <property type="molecule type" value="Genomic_DNA"/>
</dbReference>
<dbReference type="Pfam" id="PF00102">
    <property type="entry name" value="Y_phosphatase"/>
    <property type="match status" value="1"/>
</dbReference>
<reference evidence="3" key="3">
    <citation type="submission" date="2015-06" db="UniProtKB">
        <authorList>
            <consortium name="EnsemblMetazoa"/>
        </authorList>
    </citation>
    <scope>IDENTIFICATION</scope>
</reference>
<dbReference type="EMBL" id="KB310327">
    <property type="protein sequence ID" value="ELT91834.1"/>
    <property type="molecule type" value="Genomic_DNA"/>
</dbReference>
<feature type="domain" description="Tyrosine-protein phosphatase" evidence="1">
    <location>
        <begin position="94"/>
        <end position="316"/>
    </location>
</feature>
<dbReference type="PANTHER" id="PTHR19134:SF449">
    <property type="entry name" value="TYROSINE-PROTEIN PHOSPHATASE 1"/>
    <property type="match status" value="1"/>
</dbReference>